<dbReference type="PANTHER" id="PTHR43341:SF4">
    <property type="entry name" value="ARGININE PERMEASE CAN1-RELATED"/>
    <property type="match status" value="1"/>
</dbReference>
<dbReference type="Pfam" id="PF00324">
    <property type="entry name" value="AA_permease"/>
    <property type="match status" value="2"/>
</dbReference>
<dbReference type="EMBL" id="FJOG01000075">
    <property type="protein sequence ID" value="CZR69600.1"/>
    <property type="molecule type" value="Genomic_DNA"/>
</dbReference>
<reference evidence="8 9" key="1">
    <citation type="submission" date="2016-03" db="EMBL/GenBank/DDBJ databases">
        <authorList>
            <person name="Ploux O."/>
        </authorList>
    </citation>
    <scope>NUCLEOTIDE SEQUENCE [LARGE SCALE GENOMIC DNA]</scope>
    <source>
        <strain evidence="8 9">UAMH 11012</strain>
    </source>
</reference>
<dbReference type="Gene3D" id="1.20.1740.10">
    <property type="entry name" value="Amino acid/polyamine transporter I"/>
    <property type="match status" value="2"/>
</dbReference>
<dbReference type="InterPro" id="IPR004841">
    <property type="entry name" value="AA-permease/SLC12A_dom"/>
</dbReference>
<feature type="transmembrane region" description="Helical" evidence="6">
    <location>
        <begin position="324"/>
        <end position="343"/>
    </location>
</feature>
<sequence>MLLARPLVLGARRQVTGVSSDTKSGEVVDISESDNRNGEDNLGKYRRTFLSRHIQIVTLGSNIGSGIFISTGIALRNGGPANMIVGYTLVMTMVIAVLQALTEMTVAFPVSGNIVDYADRFVDPALAFGVGFGEWLAWTTVLAAEGAAFNVIVQYWTSAVPVAAWMTICLIITFIIHAMPDRVFAEVYIAMVAGAGPTGKKHDGEYWRELPVFLHNVKGTSLCAIYAIWGVEDQVFVGIMGVKQRILATSWRMMRDCPAAVAASIRHLSSLPSMIDTGIKVIPDILNAAILISIGSGGLEPMYIASRVMRHMALKGQLPKFSSISSTIFMLVWIVIAVCSIRFHAAIRAQNSTIIEGRYAYKAMFWPIGPMFLGIAAFLVLVGLFAESLFPVGGTNFNAHDFFETYLGVPLTLAAWLGYKVILKTKIRKASEIDLVSGHRPLTAEDETFLDHYYSLPTGGECGVTSLPVSKISVGAEEAFILQRVAIILFISASWPLEFPIAQLSTNHKSSAKPEPQPSTPLYILTAPPE</sequence>
<organism evidence="8 9">
    <name type="scientific">Phialocephala subalpina</name>
    <dbReference type="NCBI Taxonomy" id="576137"/>
    <lineage>
        <taxon>Eukaryota</taxon>
        <taxon>Fungi</taxon>
        <taxon>Dikarya</taxon>
        <taxon>Ascomycota</taxon>
        <taxon>Pezizomycotina</taxon>
        <taxon>Leotiomycetes</taxon>
        <taxon>Helotiales</taxon>
        <taxon>Mollisiaceae</taxon>
        <taxon>Phialocephala</taxon>
        <taxon>Phialocephala fortinii species complex</taxon>
    </lineage>
</organism>
<evidence type="ECO:0000313" key="9">
    <source>
        <dbReference type="Proteomes" id="UP000184330"/>
    </source>
</evidence>
<dbReference type="Proteomes" id="UP000184330">
    <property type="component" value="Unassembled WGS sequence"/>
</dbReference>
<feature type="transmembrane region" description="Helical" evidence="6">
    <location>
        <begin position="121"/>
        <end position="143"/>
    </location>
</feature>
<evidence type="ECO:0000256" key="4">
    <source>
        <dbReference type="ARBA" id="ARBA00023136"/>
    </source>
</evidence>
<keyword evidence="4 6" id="KW-0472">Membrane</keyword>
<evidence type="ECO:0000259" key="7">
    <source>
        <dbReference type="Pfam" id="PF00324"/>
    </source>
</evidence>
<evidence type="ECO:0000256" key="5">
    <source>
        <dbReference type="SAM" id="MobiDB-lite"/>
    </source>
</evidence>
<evidence type="ECO:0000256" key="2">
    <source>
        <dbReference type="ARBA" id="ARBA00022692"/>
    </source>
</evidence>
<comment type="subcellular location">
    <subcellularLocation>
        <location evidence="1">Membrane</location>
        <topology evidence="1">Multi-pass membrane protein</topology>
    </subcellularLocation>
</comment>
<feature type="domain" description="Amino acid permease/ SLC12A" evidence="7">
    <location>
        <begin position="53"/>
        <end position="187"/>
    </location>
</feature>
<evidence type="ECO:0000256" key="3">
    <source>
        <dbReference type="ARBA" id="ARBA00022989"/>
    </source>
</evidence>
<accession>A0A1L7XX74</accession>
<feature type="transmembrane region" description="Helical" evidence="6">
    <location>
        <begin position="364"/>
        <end position="386"/>
    </location>
</feature>
<name>A0A1L7XX74_9HELO</name>
<evidence type="ECO:0000256" key="1">
    <source>
        <dbReference type="ARBA" id="ARBA00004141"/>
    </source>
</evidence>
<dbReference type="STRING" id="576137.A0A1L7XX74"/>
<feature type="transmembrane region" description="Helical" evidence="6">
    <location>
        <begin position="285"/>
        <end position="304"/>
    </location>
</feature>
<dbReference type="GO" id="GO:0015171">
    <property type="term" value="F:amino acid transmembrane transporter activity"/>
    <property type="evidence" value="ECO:0007669"/>
    <property type="project" value="TreeGrafter"/>
</dbReference>
<feature type="transmembrane region" description="Helical" evidence="6">
    <location>
        <begin position="155"/>
        <end position="176"/>
    </location>
</feature>
<protein>
    <recommendedName>
        <fullName evidence="7">Amino acid permease/ SLC12A domain-containing protein</fullName>
    </recommendedName>
</protein>
<dbReference type="AlphaFoldDB" id="A0A1L7XX74"/>
<keyword evidence="9" id="KW-1185">Reference proteome</keyword>
<feature type="transmembrane region" description="Helical" evidence="6">
    <location>
        <begin position="406"/>
        <end position="423"/>
    </location>
</feature>
<gene>
    <name evidence="8" type="ORF">PAC_19500</name>
</gene>
<keyword evidence="3 6" id="KW-1133">Transmembrane helix</keyword>
<proteinExistence type="predicted"/>
<feature type="transmembrane region" description="Helical" evidence="6">
    <location>
        <begin position="81"/>
        <end position="101"/>
    </location>
</feature>
<feature type="domain" description="Amino acid permease/ SLC12A" evidence="7">
    <location>
        <begin position="321"/>
        <end position="429"/>
    </location>
</feature>
<feature type="transmembrane region" description="Helical" evidence="6">
    <location>
        <begin position="54"/>
        <end position="75"/>
    </location>
</feature>
<dbReference type="PANTHER" id="PTHR43341">
    <property type="entry name" value="AMINO ACID PERMEASE"/>
    <property type="match status" value="1"/>
</dbReference>
<dbReference type="GO" id="GO:0016020">
    <property type="term" value="C:membrane"/>
    <property type="evidence" value="ECO:0007669"/>
    <property type="project" value="UniProtKB-SubCell"/>
</dbReference>
<dbReference type="InterPro" id="IPR050524">
    <property type="entry name" value="APC_YAT"/>
</dbReference>
<dbReference type="OrthoDB" id="3900342at2759"/>
<evidence type="ECO:0000256" key="6">
    <source>
        <dbReference type="SAM" id="Phobius"/>
    </source>
</evidence>
<feature type="region of interest" description="Disordered" evidence="5">
    <location>
        <begin position="508"/>
        <end position="530"/>
    </location>
</feature>
<evidence type="ECO:0000313" key="8">
    <source>
        <dbReference type="EMBL" id="CZR69600.1"/>
    </source>
</evidence>
<keyword evidence="2 6" id="KW-0812">Transmembrane</keyword>